<organism evidence="3 4">
    <name type="scientific">Asbolus verrucosus</name>
    <name type="common">Desert ironclad beetle</name>
    <dbReference type="NCBI Taxonomy" id="1661398"/>
    <lineage>
        <taxon>Eukaryota</taxon>
        <taxon>Metazoa</taxon>
        <taxon>Ecdysozoa</taxon>
        <taxon>Arthropoda</taxon>
        <taxon>Hexapoda</taxon>
        <taxon>Insecta</taxon>
        <taxon>Pterygota</taxon>
        <taxon>Neoptera</taxon>
        <taxon>Endopterygota</taxon>
        <taxon>Coleoptera</taxon>
        <taxon>Polyphaga</taxon>
        <taxon>Cucujiformia</taxon>
        <taxon>Tenebrionidae</taxon>
        <taxon>Pimeliinae</taxon>
        <taxon>Asbolus</taxon>
    </lineage>
</organism>
<name>A0A482VSZ2_ASBVE</name>
<dbReference type="Proteomes" id="UP000292052">
    <property type="component" value="Unassembled WGS sequence"/>
</dbReference>
<dbReference type="Pfam" id="PF13936">
    <property type="entry name" value="HTH_38"/>
    <property type="match status" value="1"/>
</dbReference>
<dbReference type="GO" id="GO:0005634">
    <property type="term" value="C:nucleus"/>
    <property type="evidence" value="ECO:0007669"/>
    <property type="project" value="UniProtKB-SubCell"/>
</dbReference>
<reference evidence="3 4" key="1">
    <citation type="submission" date="2017-03" db="EMBL/GenBank/DDBJ databases">
        <title>Genome of the blue death feigning beetle - Asbolus verrucosus.</title>
        <authorList>
            <person name="Rider S.D."/>
        </authorList>
    </citation>
    <scope>NUCLEOTIDE SEQUENCE [LARGE SCALE GENOMIC DNA]</scope>
    <source>
        <strain evidence="3">Butters</strain>
        <tissue evidence="3">Head and leg muscle</tissue>
    </source>
</reference>
<comment type="caution">
    <text evidence="3">The sequence shown here is derived from an EMBL/GenBank/DDBJ whole genome shotgun (WGS) entry which is preliminary data.</text>
</comment>
<evidence type="ECO:0000313" key="4">
    <source>
        <dbReference type="Proteomes" id="UP000292052"/>
    </source>
</evidence>
<dbReference type="STRING" id="1661398.A0A482VSZ2"/>
<protein>
    <submittedName>
        <fullName evidence="3">HTH 38 domain containing protein</fullName>
    </submittedName>
</protein>
<accession>A0A482VSZ2</accession>
<dbReference type="EMBL" id="QDEB01071084">
    <property type="protein sequence ID" value="RZC35417.1"/>
    <property type="molecule type" value="Genomic_DNA"/>
</dbReference>
<gene>
    <name evidence="3" type="ORF">BDFB_007059</name>
</gene>
<comment type="subcellular location">
    <subcellularLocation>
        <location evidence="1">Nucleus</location>
    </subcellularLocation>
</comment>
<keyword evidence="4" id="KW-1185">Reference proteome</keyword>
<dbReference type="OrthoDB" id="6779329at2759"/>
<proteinExistence type="predicted"/>
<evidence type="ECO:0000259" key="2">
    <source>
        <dbReference type="Pfam" id="PF13936"/>
    </source>
</evidence>
<dbReference type="AlphaFoldDB" id="A0A482VSZ2"/>
<feature type="domain" description="Transposase IS30-like HTH" evidence="2">
    <location>
        <begin position="17"/>
        <end position="47"/>
    </location>
</feature>
<dbReference type="InterPro" id="IPR025246">
    <property type="entry name" value="IS30-like_HTH"/>
</dbReference>
<dbReference type="InterPro" id="IPR009057">
    <property type="entry name" value="Homeodomain-like_sf"/>
</dbReference>
<sequence length="83" mass="9759">MPQMRIRGDFVQSGEFERVRIIGMREAGLSFREIGRRLHRNHTTVARICSAWSNEGLQQRRRGTVPMIEKIDFSDEWVICRSP</sequence>
<dbReference type="Gene3D" id="1.10.10.60">
    <property type="entry name" value="Homeodomain-like"/>
    <property type="match status" value="1"/>
</dbReference>
<evidence type="ECO:0000313" key="3">
    <source>
        <dbReference type="EMBL" id="RZC35417.1"/>
    </source>
</evidence>
<evidence type="ECO:0000256" key="1">
    <source>
        <dbReference type="ARBA" id="ARBA00004123"/>
    </source>
</evidence>
<dbReference type="SUPFAM" id="SSF46689">
    <property type="entry name" value="Homeodomain-like"/>
    <property type="match status" value="1"/>
</dbReference>